<dbReference type="AlphaFoldDB" id="A0A9X7AZ83"/>
<proteinExistence type="predicted"/>
<name>A0A9X7AZ83_BACTU</name>
<reference evidence="2 3" key="1">
    <citation type="submission" date="2017-09" db="EMBL/GenBank/DDBJ databases">
        <title>Large-scale bioinformatics analysis of Bacillus genomes uncovers conserved roles of natural products in bacterial physiology.</title>
        <authorList>
            <consortium name="Agbiome Team Llc"/>
            <person name="Bleich R.M."/>
            <person name="Grubbs K.J."/>
            <person name="Santa Maria K.C."/>
            <person name="Allen S.E."/>
            <person name="Farag S."/>
            <person name="Shank E.A."/>
            <person name="Bowers A."/>
        </authorList>
    </citation>
    <scope>NUCLEOTIDE SEQUENCE [LARGE SCALE GENOMIC DNA]</scope>
    <source>
        <strain evidence="2 3">AFS064137</strain>
    </source>
</reference>
<evidence type="ECO:0000313" key="3">
    <source>
        <dbReference type="Proteomes" id="UP000225910"/>
    </source>
</evidence>
<evidence type="ECO:0000313" key="2">
    <source>
        <dbReference type="EMBL" id="PFT89358.1"/>
    </source>
</evidence>
<comment type="caution">
    <text evidence="2">The sequence shown here is derived from an EMBL/GenBank/DDBJ whole genome shotgun (WGS) entry which is preliminary data.</text>
</comment>
<accession>A0A9X7AZ83</accession>
<dbReference type="EMBL" id="NVCU01000145">
    <property type="protein sequence ID" value="PFT89358.1"/>
    <property type="molecule type" value="Genomic_DNA"/>
</dbReference>
<keyword evidence="2" id="KW-0176">Collagen</keyword>
<feature type="domain" description="BclA C-terminal" evidence="1">
    <location>
        <begin position="31"/>
        <end position="146"/>
    </location>
</feature>
<dbReference type="InterPro" id="IPR008983">
    <property type="entry name" value="Tumour_necrosis_fac-like_dom"/>
</dbReference>
<dbReference type="Proteomes" id="UP000225910">
    <property type="component" value="Unassembled WGS sequence"/>
</dbReference>
<dbReference type="Pfam" id="PF18573">
    <property type="entry name" value="BclA_C"/>
    <property type="match status" value="1"/>
</dbReference>
<sequence length="147" mass="14508">TGATGATGPTGSTGAFPTGYVYQLATTADATVVGGADIPFSNNGPLNGISHTAGTTTVTVPTTGVYEIEFIVNITAGIGSQIGIAVNGSVNDSTVYPALVATEGISGQAQLSLEAGDVLTLRNNSGMPFTMSLAPSIGASMIVNQVV</sequence>
<dbReference type="RefSeq" id="WP_423748840.1">
    <property type="nucleotide sequence ID" value="NZ_NVCU01000145.1"/>
</dbReference>
<protein>
    <submittedName>
        <fullName evidence="2">Collagen-like protein</fullName>
    </submittedName>
</protein>
<dbReference type="Gene3D" id="2.60.120.40">
    <property type="match status" value="1"/>
</dbReference>
<organism evidence="2 3">
    <name type="scientific">Bacillus thuringiensis</name>
    <dbReference type="NCBI Taxonomy" id="1428"/>
    <lineage>
        <taxon>Bacteria</taxon>
        <taxon>Bacillati</taxon>
        <taxon>Bacillota</taxon>
        <taxon>Bacilli</taxon>
        <taxon>Bacillales</taxon>
        <taxon>Bacillaceae</taxon>
        <taxon>Bacillus</taxon>
        <taxon>Bacillus cereus group</taxon>
    </lineage>
</organism>
<dbReference type="InterPro" id="IPR041415">
    <property type="entry name" value="BclA_C"/>
</dbReference>
<evidence type="ECO:0000259" key="1">
    <source>
        <dbReference type="Pfam" id="PF18573"/>
    </source>
</evidence>
<feature type="non-terminal residue" evidence="2">
    <location>
        <position position="1"/>
    </location>
</feature>
<gene>
    <name evidence="2" type="ORF">COK81_17285</name>
</gene>